<reference evidence="2 3" key="1">
    <citation type="submission" date="2018-09" db="EMBL/GenBank/DDBJ databases">
        <title>Phylogeny of the Shewanellaceae, and recommendation for two new genera, Pseudoshewanella and Parashewanella.</title>
        <authorList>
            <person name="Wang G."/>
        </authorList>
    </citation>
    <scope>NUCLEOTIDE SEQUENCE [LARGE SCALE GENOMIC DNA]</scope>
    <source>
        <strain evidence="2 3">KCTC 22492</strain>
    </source>
</reference>
<feature type="compositionally biased region" description="Polar residues" evidence="1">
    <location>
        <begin position="863"/>
        <end position="885"/>
    </location>
</feature>
<comment type="caution">
    <text evidence="2">The sequence shown here is derived from an EMBL/GenBank/DDBJ whole genome shotgun (WGS) entry which is preliminary data.</text>
</comment>
<feature type="region of interest" description="Disordered" evidence="1">
    <location>
        <begin position="449"/>
        <end position="499"/>
    </location>
</feature>
<accession>A0A3A6TF71</accession>
<feature type="compositionally biased region" description="Basic residues" evidence="1">
    <location>
        <begin position="480"/>
        <end position="490"/>
    </location>
</feature>
<feature type="compositionally biased region" description="Basic residues" evidence="1">
    <location>
        <begin position="853"/>
        <end position="862"/>
    </location>
</feature>
<name>A0A3A6TF71_9GAMM</name>
<feature type="region of interest" description="Disordered" evidence="1">
    <location>
        <begin position="853"/>
        <end position="903"/>
    </location>
</feature>
<dbReference type="EMBL" id="QYYH01000120">
    <property type="protein sequence ID" value="RJY07445.1"/>
    <property type="molecule type" value="Genomic_DNA"/>
</dbReference>
<feature type="compositionally biased region" description="Low complexity" evidence="1">
    <location>
        <begin position="452"/>
        <end position="463"/>
    </location>
</feature>
<dbReference type="Proteomes" id="UP000273022">
    <property type="component" value="Unassembled WGS sequence"/>
</dbReference>
<protein>
    <submittedName>
        <fullName evidence="2">Uncharacterized protein</fullName>
    </submittedName>
</protein>
<organism evidence="2 3">
    <name type="scientific">Parashewanella spongiae</name>
    <dbReference type="NCBI Taxonomy" id="342950"/>
    <lineage>
        <taxon>Bacteria</taxon>
        <taxon>Pseudomonadati</taxon>
        <taxon>Pseudomonadota</taxon>
        <taxon>Gammaproteobacteria</taxon>
        <taxon>Alteromonadales</taxon>
        <taxon>Shewanellaceae</taxon>
        <taxon>Parashewanella</taxon>
    </lineage>
</organism>
<evidence type="ECO:0000256" key="1">
    <source>
        <dbReference type="SAM" id="MobiDB-lite"/>
    </source>
</evidence>
<sequence length="1182" mass="133518">MQALVDPKLFIFELFKSHQARYSPAIISIVTPQGWKPEYSLSVSSDTTKLSYECVEYFHNTHTVDSSHCEHLSIDTKESEQSYLVTLSKTTNQVTPSVQSSLSITILKFHDQHKTIVSTPSDVQHTELSKKLSELKVQLVNQAIQFIIITSTQSDIFPLVTGSYIDGLIPDQEKENANFCIKITDVSQPNLTIVTKDKEQLQQVATTLAKLIGQYHKENQSLTCYSAQGSEKQTSVVLTYQQEPFFKFYLTYPTEYLSAEHVKKCTFQATKSAKPLPFRTLKHVDLELLEISEQLGRERVNASTLDIIATRVAVINDISDKNKQLFDAVVAKYQKLHLGSAPKIDPITPALIPMSSVPMIFSQPDLLYLQPTYPMLMPFPLVQSPPTQHHEIQIISSSQPLQSKQKKKHSVSKEIKITEQVLIKLNILARESITRVEMNYASIQHLFAQKNSSRSPSPSTSKSRVSRLKSMEEKSSRRSSGARKKHKKEEKKKARQEQMFTLSGTDDAIASLKFITQTLVEEKSKKESQMDELSSLFSPSIAADFIALTALENKSGVITHTFPSLPYLGIVECQYAGKTETHLDGTKRHFQSEDRYQVLAAQCYPISVAMLQHFLSRHGLEKADSIKIASLISALLLRFTQYININDGEKLIELTQLLSDAINHLATFQNTPTFSINAWRSLCHTLLILLLDKRLVITATHKQKILQVATILLETSIAHEQYDLCAGITYHFSQHWGKWHPSKKSIATEALSHQIMAFVTLVDTTLTFNKITNLNLAHRAKIQCELISLIEDTHPAIISEENDKLELVELKKKAQKVADETLNDLITLDTWAESEADKQSQKIEEIAREHHNKLKHKKKNKTQGHSLASATQSSPDLTSEAGSSISFGTSESENESFETSQYENETTNIAVTAPLEVWKSHVNNALEKYRLLDTAGGEKLEQQALQCADSYINKASILTECSTTRFLKHKVALKKMCALAKACHTIKKDMINHLSQAQSYSKERFPSKAAGITWLKGRAIPEEESFTLLFERFQQQQDIVQISNVVTKTIESYHQALSYFEKATEDDKSDYADYVFGTIKVALFELNEQQQQIINAKSNLIEAMNKRKALFTHLAIYGGDFNLPQPTQSACLHTFQKSAYSLMKEAFKEQAQDLSALYSTAGQYKRDISELFKRMRELEKAQ</sequence>
<proteinExistence type="predicted"/>
<gene>
    <name evidence="2" type="ORF">D5R81_15790</name>
</gene>
<evidence type="ECO:0000313" key="2">
    <source>
        <dbReference type="EMBL" id="RJY07445.1"/>
    </source>
</evidence>
<dbReference type="AlphaFoldDB" id="A0A3A6TF71"/>
<keyword evidence="3" id="KW-1185">Reference proteome</keyword>
<evidence type="ECO:0000313" key="3">
    <source>
        <dbReference type="Proteomes" id="UP000273022"/>
    </source>
</evidence>
<dbReference type="RefSeq" id="WP_121854589.1">
    <property type="nucleotide sequence ID" value="NZ_CP037952.1"/>
</dbReference>